<evidence type="ECO:0000313" key="1">
    <source>
        <dbReference type="EMBL" id="BBL92311.1"/>
    </source>
</evidence>
<sequence length="166" mass="19216">MKAYLINIQYDSSNLFSWVALYCKHDELESLTGFTKNHLRVHTAQLDESSTVYDKAVSNPGTLYMTTDQQSWSKTSLLYLKSLKLVYESERLVEKVRSRQVIEGEFVLSEQTPVPELPAEVIYDLAKHLQEASSENKPLLKAEYLERYGTTTYRKIVEISKTPWEL</sequence>
<geneLocation type="plasmid" evidence="2">
    <name>pam7 dna</name>
</geneLocation>
<name>A0A510IFQ8_9VIBR</name>
<dbReference type="Proteomes" id="UP000315115">
    <property type="component" value="Plasmid pAM7"/>
</dbReference>
<keyword evidence="1" id="KW-0614">Plasmid</keyword>
<proteinExistence type="predicted"/>
<dbReference type="AlphaFoldDB" id="A0A510IFQ8"/>
<evidence type="ECO:0000313" key="2">
    <source>
        <dbReference type="Proteomes" id="UP000315115"/>
    </source>
</evidence>
<organism evidence="1 2">
    <name type="scientific">Vibrio rotiferianus</name>
    <dbReference type="NCBI Taxonomy" id="190895"/>
    <lineage>
        <taxon>Bacteria</taxon>
        <taxon>Pseudomonadati</taxon>
        <taxon>Pseudomonadota</taxon>
        <taxon>Gammaproteobacteria</taxon>
        <taxon>Vibrionales</taxon>
        <taxon>Vibrionaceae</taxon>
        <taxon>Vibrio</taxon>
    </lineage>
</organism>
<reference evidence="2" key="1">
    <citation type="submission" date="2019-07" db="EMBL/GenBank/DDBJ databases">
        <title>Complete Genome Sequences of Vibrion rotiferianus strain AM7.</title>
        <authorList>
            <person name="Miyazaki K."/>
            <person name="Wiseschart A."/>
            <person name="Pootanakit K."/>
            <person name="Ishimori K."/>
            <person name="Kitahara K."/>
        </authorList>
    </citation>
    <scope>NUCLEOTIDE SEQUENCE [LARGE SCALE GENOMIC DNA]</scope>
    <source>
        <strain evidence="2">AM7</strain>
        <plasmid evidence="2">pam7 dna</plasmid>
    </source>
</reference>
<dbReference type="EMBL" id="AP019800">
    <property type="protein sequence ID" value="BBL92311.1"/>
    <property type="molecule type" value="Genomic_DNA"/>
</dbReference>
<gene>
    <name evidence="1" type="ORF">VroAM7_49640</name>
</gene>
<protein>
    <submittedName>
        <fullName evidence="1">Uncharacterized protein</fullName>
    </submittedName>
</protein>
<accession>A0A510IFQ8</accession>
<dbReference type="RefSeq" id="WP_143694283.1">
    <property type="nucleotide sequence ID" value="NZ_AP019800.1"/>
</dbReference>